<dbReference type="PANTHER" id="PTHR42847:SF4">
    <property type="entry name" value="ALKANESULFONATE MONOOXYGENASE-RELATED"/>
    <property type="match status" value="1"/>
</dbReference>
<feature type="region of interest" description="Disordered" evidence="5">
    <location>
        <begin position="292"/>
        <end position="312"/>
    </location>
</feature>
<dbReference type="EMBL" id="JBEJUE010000008">
    <property type="protein sequence ID" value="MER0424950.1"/>
    <property type="molecule type" value="Genomic_DNA"/>
</dbReference>
<feature type="domain" description="Luciferase-like" evidence="6">
    <location>
        <begin position="15"/>
        <end position="197"/>
    </location>
</feature>
<keyword evidence="3" id="KW-0560">Oxidoreductase</keyword>
<evidence type="ECO:0000256" key="2">
    <source>
        <dbReference type="ARBA" id="ARBA00022643"/>
    </source>
</evidence>
<accession>A0ABV1Q1B3</accession>
<dbReference type="InterPro" id="IPR050172">
    <property type="entry name" value="SsuD_RutA_monooxygenase"/>
</dbReference>
<dbReference type="Proteomes" id="UP001456562">
    <property type="component" value="Unassembled WGS sequence"/>
</dbReference>
<keyword evidence="4" id="KW-0503">Monooxygenase</keyword>
<dbReference type="PANTHER" id="PTHR42847">
    <property type="entry name" value="ALKANESULFONATE MONOOXYGENASE"/>
    <property type="match status" value="1"/>
</dbReference>
<dbReference type="InterPro" id="IPR036661">
    <property type="entry name" value="Luciferase-like_sf"/>
</dbReference>
<dbReference type="SUPFAM" id="SSF51679">
    <property type="entry name" value="Bacterial luciferase-like"/>
    <property type="match status" value="1"/>
</dbReference>
<gene>
    <name evidence="7" type="ORF">ABR748_12080</name>
</gene>
<reference evidence="7 8" key="1">
    <citation type="submission" date="2024-01" db="EMBL/GenBank/DDBJ databases">
        <title>Metagenomic exploration of the rhizosphere soil microbial community and their significance in facilitating the development of wild simulated ginseng.</title>
        <authorList>
            <person name="Huang J."/>
        </authorList>
    </citation>
    <scope>NUCLEOTIDE SEQUENCE [LARGE SCALE GENOMIC DNA]</scope>
    <source>
        <strain evidence="7 8">WY141</strain>
    </source>
</reference>
<proteinExistence type="predicted"/>
<evidence type="ECO:0000259" key="6">
    <source>
        <dbReference type="Pfam" id="PF00296"/>
    </source>
</evidence>
<keyword evidence="1" id="KW-0285">Flavoprotein</keyword>
<comment type="caution">
    <text evidence="7">The sequence shown here is derived from an EMBL/GenBank/DDBJ whole genome shotgun (WGS) entry which is preliminary data.</text>
</comment>
<evidence type="ECO:0000256" key="3">
    <source>
        <dbReference type="ARBA" id="ARBA00023002"/>
    </source>
</evidence>
<name>A0ABV1Q1B3_STRMI</name>
<evidence type="ECO:0000313" key="7">
    <source>
        <dbReference type="EMBL" id="MER0424950.1"/>
    </source>
</evidence>
<keyword evidence="2" id="KW-0288">FMN</keyword>
<keyword evidence="8" id="KW-1185">Reference proteome</keyword>
<sequence length="312" mass="33357">MTLRVGVVILPAACWSEAAAAWRTADELGFAHAWTYDHLAWRDLLDHRWYAAVPTLAAAAVTTRRIGLGTLVTSPNFRHPVPLVKEALTLNDLSGGRFTLGIGSGAGGPDATVLGRPEPGPAERAERFSEFTELTDRLLREPRVDFTGRHFHARAARTDPASGPGRALPLAVAAGGPAGMRVAARHGDIWVSNGSSPQPGLIAPSVTPDLAARQVRRLEEICGELGRPPGSLRRLVLDSNRTNPPLASVDAFVEAAGRYQETGFTDLVVPFPRQEPPYAGDLTVLERIASDVLPGLQEGPRDAPPPAQRRAP</sequence>
<evidence type="ECO:0000313" key="8">
    <source>
        <dbReference type="Proteomes" id="UP001456562"/>
    </source>
</evidence>
<dbReference type="RefSeq" id="WP_329903557.1">
    <property type="nucleotide sequence ID" value="NZ_JAAGME010001724.1"/>
</dbReference>
<feature type="compositionally biased region" description="Pro residues" evidence="5">
    <location>
        <begin position="302"/>
        <end position="312"/>
    </location>
</feature>
<dbReference type="Gene3D" id="3.20.20.30">
    <property type="entry name" value="Luciferase-like domain"/>
    <property type="match status" value="1"/>
</dbReference>
<dbReference type="InterPro" id="IPR011251">
    <property type="entry name" value="Luciferase-like_dom"/>
</dbReference>
<organism evidence="7 8">
    <name type="scientific">Streptomyces microflavus</name>
    <name type="common">Streptomyces lipmanii</name>
    <dbReference type="NCBI Taxonomy" id="1919"/>
    <lineage>
        <taxon>Bacteria</taxon>
        <taxon>Bacillati</taxon>
        <taxon>Actinomycetota</taxon>
        <taxon>Actinomycetes</taxon>
        <taxon>Kitasatosporales</taxon>
        <taxon>Streptomycetaceae</taxon>
        <taxon>Streptomyces</taxon>
    </lineage>
</organism>
<evidence type="ECO:0000256" key="5">
    <source>
        <dbReference type="SAM" id="MobiDB-lite"/>
    </source>
</evidence>
<evidence type="ECO:0000256" key="1">
    <source>
        <dbReference type="ARBA" id="ARBA00022630"/>
    </source>
</evidence>
<protein>
    <submittedName>
        <fullName evidence="7">LLM class flavin-dependent oxidoreductase</fullName>
    </submittedName>
</protein>
<evidence type="ECO:0000256" key="4">
    <source>
        <dbReference type="ARBA" id="ARBA00023033"/>
    </source>
</evidence>
<dbReference type="Pfam" id="PF00296">
    <property type="entry name" value="Bac_luciferase"/>
    <property type="match status" value="1"/>
</dbReference>